<keyword evidence="3 6" id="KW-0203">Cytokinin biosynthesis</keyword>
<dbReference type="Pfam" id="PF03641">
    <property type="entry name" value="Lysine_decarbox"/>
    <property type="match status" value="1"/>
</dbReference>
<evidence type="ECO:0000256" key="1">
    <source>
        <dbReference type="ARBA" id="ARBA00006763"/>
    </source>
</evidence>
<dbReference type="GO" id="GO:0009691">
    <property type="term" value="P:cytokinin biosynthetic process"/>
    <property type="evidence" value="ECO:0000318"/>
    <property type="project" value="GO_Central"/>
</dbReference>
<accession>A0A0K9PQE9</accession>
<dbReference type="Gene3D" id="3.40.50.450">
    <property type="match status" value="1"/>
</dbReference>
<dbReference type="AlphaFoldDB" id="A0A0K9PQE9"/>
<dbReference type="InterPro" id="IPR005269">
    <property type="entry name" value="LOG"/>
</dbReference>
<evidence type="ECO:0000313" key="7">
    <source>
        <dbReference type="EMBL" id="KMZ71186.1"/>
    </source>
</evidence>
<dbReference type="EC" id="3.2.2.n1" evidence="2 6"/>
<comment type="catalytic activity">
    <reaction evidence="5 6">
        <text>9-ribosyl-trans-zeatin 5'-phosphate + H2O = trans-zeatin + D-ribose 5-phosphate</text>
        <dbReference type="Rhea" id="RHEA:48564"/>
        <dbReference type="ChEBI" id="CHEBI:15377"/>
        <dbReference type="ChEBI" id="CHEBI:16522"/>
        <dbReference type="ChEBI" id="CHEBI:78346"/>
        <dbReference type="ChEBI" id="CHEBI:87947"/>
        <dbReference type="EC" id="3.2.2.n1"/>
    </reaction>
</comment>
<name>A0A0K9PQE9_ZOSMR</name>
<dbReference type="GO" id="GO:0005634">
    <property type="term" value="C:nucleus"/>
    <property type="evidence" value="ECO:0000318"/>
    <property type="project" value="GO_Central"/>
</dbReference>
<dbReference type="OrthoDB" id="414463at2759"/>
<organism evidence="7 8">
    <name type="scientific">Zostera marina</name>
    <name type="common">Eelgrass</name>
    <dbReference type="NCBI Taxonomy" id="29655"/>
    <lineage>
        <taxon>Eukaryota</taxon>
        <taxon>Viridiplantae</taxon>
        <taxon>Streptophyta</taxon>
        <taxon>Embryophyta</taxon>
        <taxon>Tracheophyta</taxon>
        <taxon>Spermatophyta</taxon>
        <taxon>Magnoliopsida</taxon>
        <taxon>Liliopsida</taxon>
        <taxon>Zosteraceae</taxon>
        <taxon>Zostera</taxon>
    </lineage>
</organism>
<proteinExistence type="inferred from homology"/>
<protein>
    <recommendedName>
        <fullName evidence="2 6">Cytokinin riboside 5'-monophosphate phosphoribohydrolase</fullName>
        <ecNumber evidence="2 6">3.2.2.n1</ecNumber>
    </recommendedName>
</protein>
<evidence type="ECO:0000256" key="4">
    <source>
        <dbReference type="ARBA" id="ARBA00047718"/>
    </source>
</evidence>
<comment type="similarity">
    <text evidence="1 6">Belongs to the LOG family.</text>
</comment>
<dbReference type="GO" id="GO:0102682">
    <property type="term" value="F:cytokinin riboside 5'-monophosphate phosphoribohydrolase activity"/>
    <property type="evidence" value="ECO:0000318"/>
    <property type="project" value="GO_Central"/>
</dbReference>
<dbReference type="InterPro" id="IPR031100">
    <property type="entry name" value="LOG_fam"/>
</dbReference>
<dbReference type="PANTHER" id="PTHR31223">
    <property type="entry name" value="LOG FAMILY PROTEIN YJL055W"/>
    <property type="match status" value="1"/>
</dbReference>
<evidence type="ECO:0000256" key="6">
    <source>
        <dbReference type="RuleBase" id="RU363015"/>
    </source>
</evidence>
<evidence type="ECO:0000313" key="8">
    <source>
        <dbReference type="Proteomes" id="UP000036987"/>
    </source>
</evidence>
<dbReference type="SUPFAM" id="SSF102405">
    <property type="entry name" value="MCP/YpsA-like"/>
    <property type="match status" value="1"/>
</dbReference>
<reference evidence="8" key="1">
    <citation type="journal article" date="2016" name="Nature">
        <title>The genome of the seagrass Zostera marina reveals angiosperm adaptation to the sea.</title>
        <authorList>
            <person name="Olsen J.L."/>
            <person name="Rouze P."/>
            <person name="Verhelst B."/>
            <person name="Lin Y.-C."/>
            <person name="Bayer T."/>
            <person name="Collen J."/>
            <person name="Dattolo E."/>
            <person name="De Paoli E."/>
            <person name="Dittami S."/>
            <person name="Maumus F."/>
            <person name="Michel G."/>
            <person name="Kersting A."/>
            <person name="Lauritano C."/>
            <person name="Lohaus R."/>
            <person name="Toepel M."/>
            <person name="Tonon T."/>
            <person name="Vanneste K."/>
            <person name="Amirebrahimi M."/>
            <person name="Brakel J."/>
            <person name="Bostroem C."/>
            <person name="Chovatia M."/>
            <person name="Grimwood J."/>
            <person name="Jenkins J.W."/>
            <person name="Jueterbock A."/>
            <person name="Mraz A."/>
            <person name="Stam W.T."/>
            <person name="Tice H."/>
            <person name="Bornberg-Bauer E."/>
            <person name="Green P.J."/>
            <person name="Pearson G.A."/>
            <person name="Procaccini G."/>
            <person name="Duarte C.M."/>
            <person name="Schmutz J."/>
            <person name="Reusch T.B.H."/>
            <person name="Van de Peer Y."/>
        </authorList>
    </citation>
    <scope>NUCLEOTIDE SEQUENCE [LARGE SCALE GENOMIC DNA]</scope>
    <source>
        <strain evidence="8">cv. Finnish</strain>
    </source>
</reference>
<dbReference type="OMA" id="LLEMIAY"/>
<dbReference type="PANTHER" id="PTHR31223:SF84">
    <property type="entry name" value="CYTOKININ RIBOSIDE 5'-MONOPHOSPHATE PHOSPHORIBOHYDROLASE"/>
    <property type="match status" value="1"/>
</dbReference>
<dbReference type="GO" id="GO:0005829">
    <property type="term" value="C:cytosol"/>
    <property type="evidence" value="ECO:0000318"/>
    <property type="project" value="GO_Central"/>
</dbReference>
<evidence type="ECO:0000256" key="5">
    <source>
        <dbReference type="ARBA" id="ARBA00049153"/>
    </source>
</evidence>
<keyword evidence="8" id="KW-1185">Reference proteome</keyword>
<comment type="caution">
    <text evidence="7">The sequence shown here is derived from an EMBL/GenBank/DDBJ whole genome shotgun (WGS) entry which is preliminary data.</text>
</comment>
<dbReference type="EMBL" id="LFYR01000684">
    <property type="protein sequence ID" value="KMZ71186.1"/>
    <property type="molecule type" value="Genomic_DNA"/>
</dbReference>
<comment type="catalytic activity">
    <reaction evidence="4 6">
        <text>N(6)-(dimethylallyl)adenosine 5'-phosphate + H2O = N(6)-dimethylallyladenine + D-ribose 5-phosphate</text>
        <dbReference type="Rhea" id="RHEA:48560"/>
        <dbReference type="ChEBI" id="CHEBI:15377"/>
        <dbReference type="ChEBI" id="CHEBI:17660"/>
        <dbReference type="ChEBI" id="CHEBI:57526"/>
        <dbReference type="ChEBI" id="CHEBI:78346"/>
        <dbReference type="EC" id="3.2.2.n1"/>
    </reaction>
</comment>
<gene>
    <name evidence="7" type="ORF">ZOSMA_185G00040</name>
</gene>
<evidence type="ECO:0000256" key="3">
    <source>
        <dbReference type="ARBA" id="ARBA00022712"/>
    </source>
</evidence>
<dbReference type="Proteomes" id="UP000036987">
    <property type="component" value="Unassembled WGS sequence"/>
</dbReference>
<comment type="function">
    <text evidence="6">Cytokinin-activating enzyme working in the direct activation pathway. Phosphoribohydrolase that converts inactive cytokinin nucleotides to the biologically active free-base forms.</text>
</comment>
<dbReference type="STRING" id="29655.A0A0K9PQE9"/>
<keyword evidence="6 7" id="KW-0378">Hydrolase</keyword>
<evidence type="ECO:0000256" key="2">
    <source>
        <dbReference type="ARBA" id="ARBA00012205"/>
    </source>
</evidence>
<sequence length="209" mass="23170">MVIDKGKGLMENSGEEQMVNLKRICIFCGSRSGKQFSFSDAARELGKEMVRRKIDLIYGGGSSGLMGSIAKTVFNGGCHVLGIIPKFLDSQHQIIGETFGEKKIVKDMHERKLEMAKHADAFIALPGGYGTLEELLEVITWSQLRIHHKPVGLLNIDGYYDNLLALFERGVQEGFIEDSASQIVISAQTVQELMTKIINILTLTKINQL</sequence>
<dbReference type="NCBIfam" id="TIGR00730">
    <property type="entry name" value="Rossman fold protein, TIGR00730 family"/>
    <property type="match status" value="1"/>
</dbReference>